<dbReference type="PANTHER" id="PTHR30482:SF17">
    <property type="entry name" value="ABC TRANSPORTER ATP-BINDING PROTEIN"/>
    <property type="match status" value="1"/>
</dbReference>
<keyword evidence="5 6" id="KW-0472">Membrane</keyword>
<dbReference type="CDD" id="cd06581">
    <property type="entry name" value="TM_PBP1_LivM_like"/>
    <property type="match status" value="1"/>
</dbReference>
<evidence type="ECO:0000313" key="7">
    <source>
        <dbReference type="EMBL" id="SDF45242.1"/>
    </source>
</evidence>
<dbReference type="Pfam" id="PF02653">
    <property type="entry name" value="BPD_transp_2"/>
    <property type="match status" value="1"/>
</dbReference>
<feature type="transmembrane region" description="Helical" evidence="6">
    <location>
        <begin position="174"/>
        <end position="193"/>
    </location>
</feature>
<organism evidence="7 8">
    <name type="scientific">Thalassobaculum litoreum DSM 18839</name>
    <dbReference type="NCBI Taxonomy" id="1123362"/>
    <lineage>
        <taxon>Bacteria</taxon>
        <taxon>Pseudomonadati</taxon>
        <taxon>Pseudomonadota</taxon>
        <taxon>Alphaproteobacteria</taxon>
        <taxon>Rhodospirillales</taxon>
        <taxon>Thalassobaculaceae</taxon>
        <taxon>Thalassobaculum</taxon>
    </lineage>
</organism>
<keyword evidence="8" id="KW-1185">Reference proteome</keyword>
<keyword evidence="3 6" id="KW-0812">Transmembrane</keyword>
<proteinExistence type="predicted"/>
<accession>A0A8G2BGB8</accession>
<dbReference type="Proteomes" id="UP000198615">
    <property type="component" value="Unassembled WGS sequence"/>
</dbReference>
<comment type="subcellular location">
    <subcellularLocation>
        <location evidence="1">Cell membrane</location>
        <topology evidence="1">Multi-pass membrane protein</topology>
    </subcellularLocation>
</comment>
<sequence>MTLPAMQYDRRETTAWITRPILVMAVVFATLPLWIETVGLYQYLGVEVLIWIVFALGFNLLLGYTGLPSFGHGAFFGIGAYAFGLAQFEVWANLWFCLAAAIVVTGAFGAVTALFLAHRRGIYFALMSIAFGQIFYFIASKWTDVTKGEDGLLNIARLPADFGVAEVSIQSNTALYYFCYAVMMVLIVLLWRLTNSPFGRTLRAIKQNETRVAFIGYPVRLYKWAAFTLSCGIAGLAGGLFAMAQEGAYINIMSLQWSGTIVLIVLIGGGFVSFWGPVLGVILYFVARDILGAYTEAWLLWFGLMFVVLVMFKPDGIAGMWRGWVAPRLRGRGATTPAPRPAESRS</sequence>
<evidence type="ECO:0000256" key="5">
    <source>
        <dbReference type="ARBA" id="ARBA00023136"/>
    </source>
</evidence>
<name>A0A8G2BGB8_9PROT</name>
<feature type="transmembrane region" description="Helical" evidence="6">
    <location>
        <begin position="293"/>
        <end position="312"/>
    </location>
</feature>
<feature type="transmembrane region" description="Helical" evidence="6">
    <location>
        <begin position="92"/>
        <end position="115"/>
    </location>
</feature>
<dbReference type="GO" id="GO:0005886">
    <property type="term" value="C:plasma membrane"/>
    <property type="evidence" value="ECO:0007669"/>
    <property type="project" value="UniProtKB-SubCell"/>
</dbReference>
<feature type="transmembrane region" description="Helical" evidence="6">
    <location>
        <begin position="122"/>
        <end position="139"/>
    </location>
</feature>
<feature type="transmembrane region" description="Helical" evidence="6">
    <location>
        <begin position="41"/>
        <end position="62"/>
    </location>
</feature>
<evidence type="ECO:0000256" key="6">
    <source>
        <dbReference type="SAM" id="Phobius"/>
    </source>
</evidence>
<dbReference type="AlphaFoldDB" id="A0A8G2BGB8"/>
<dbReference type="OrthoDB" id="9804361at2"/>
<keyword evidence="2" id="KW-1003">Cell membrane</keyword>
<dbReference type="InterPro" id="IPR001851">
    <property type="entry name" value="ABC_transp_permease"/>
</dbReference>
<comment type="caution">
    <text evidence="7">The sequence shown here is derived from an EMBL/GenBank/DDBJ whole genome shotgun (WGS) entry which is preliminary data.</text>
</comment>
<dbReference type="PANTHER" id="PTHR30482">
    <property type="entry name" value="HIGH-AFFINITY BRANCHED-CHAIN AMINO ACID TRANSPORT SYSTEM PERMEASE"/>
    <property type="match status" value="1"/>
</dbReference>
<feature type="transmembrane region" description="Helical" evidence="6">
    <location>
        <begin position="221"/>
        <end position="241"/>
    </location>
</feature>
<feature type="transmembrane region" description="Helical" evidence="6">
    <location>
        <begin position="69"/>
        <end position="86"/>
    </location>
</feature>
<protein>
    <submittedName>
        <fullName evidence="7">Branched-chain amino acid transport system permease protein</fullName>
    </submittedName>
</protein>
<dbReference type="EMBL" id="FNBW01000003">
    <property type="protein sequence ID" value="SDF45242.1"/>
    <property type="molecule type" value="Genomic_DNA"/>
</dbReference>
<reference evidence="7 8" key="1">
    <citation type="submission" date="2016-10" db="EMBL/GenBank/DDBJ databases">
        <authorList>
            <person name="Varghese N."/>
            <person name="Submissions S."/>
        </authorList>
    </citation>
    <scope>NUCLEOTIDE SEQUENCE [LARGE SCALE GENOMIC DNA]</scope>
    <source>
        <strain evidence="7 8">DSM 18839</strain>
    </source>
</reference>
<keyword evidence="4 6" id="KW-1133">Transmembrane helix</keyword>
<evidence type="ECO:0000256" key="3">
    <source>
        <dbReference type="ARBA" id="ARBA00022692"/>
    </source>
</evidence>
<evidence type="ECO:0000256" key="4">
    <source>
        <dbReference type="ARBA" id="ARBA00022989"/>
    </source>
</evidence>
<dbReference type="RefSeq" id="WP_093149165.1">
    <property type="nucleotide sequence ID" value="NZ_FNBW01000003.1"/>
</dbReference>
<gene>
    <name evidence="7" type="ORF">SAMN05660686_01415</name>
</gene>
<dbReference type="GO" id="GO:0015658">
    <property type="term" value="F:branched-chain amino acid transmembrane transporter activity"/>
    <property type="evidence" value="ECO:0007669"/>
    <property type="project" value="InterPro"/>
</dbReference>
<feature type="transmembrane region" description="Helical" evidence="6">
    <location>
        <begin position="261"/>
        <end position="286"/>
    </location>
</feature>
<evidence type="ECO:0000256" key="1">
    <source>
        <dbReference type="ARBA" id="ARBA00004651"/>
    </source>
</evidence>
<dbReference type="InterPro" id="IPR043428">
    <property type="entry name" value="LivM-like"/>
</dbReference>
<feature type="transmembrane region" description="Helical" evidence="6">
    <location>
        <begin position="16"/>
        <end position="35"/>
    </location>
</feature>
<evidence type="ECO:0000313" key="8">
    <source>
        <dbReference type="Proteomes" id="UP000198615"/>
    </source>
</evidence>
<evidence type="ECO:0000256" key="2">
    <source>
        <dbReference type="ARBA" id="ARBA00022475"/>
    </source>
</evidence>